<feature type="transmembrane region" description="Helical" evidence="1">
    <location>
        <begin position="51"/>
        <end position="73"/>
    </location>
</feature>
<proteinExistence type="predicted"/>
<accession>A0A8J5KXE0</accession>
<dbReference type="EMBL" id="JACMSC010000011">
    <property type="protein sequence ID" value="KAG6499899.1"/>
    <property type="molecule type" value="Genomic_DNA"/>
</dbReference>
<keyword evidence="1" id="KW-1133">Transmembrane helix</keyword>
<evidence type="ECO:0000313" key="2">
    <source>
        <dbReference type="EMBL" id="KAG6499899.1"/>
    </source>
</evidence>
<dbReference type="PANTHER" id="PTHR13229">
    <property type="entry name" value="PROTEIN KISH-A"/>
    <property type="match status" value="1"/>
</dbReference>
<comment type="caution">
    <text evidence="2">The sequence shown here is derived from an EMBL/GenBank/DDBJ whole genome shotgun (WGS) entry which is preliminary data.</text>
</comment>
<evidence type="ECO:0000313" key="3">
    <source>
        <dbReference type="Proteomes" id="UP000734854"/>
    </source>
</evidence>
<gene>
    <name evidence="2" type="ORF">ZIOFF_039711</name>
</gene>
<dbReference type="InterPro" id="IPR051523">
    <property type="entry name" value="KISH_domain"/>
</dbReference>
<organism evidence="2 3">
    <name type="scientific">Zingiber officinale</name>
    <name type="common">Ginger</name>
    <name type="synonym">Amomum zingiber</name>
    <dbReference type="NCBI Taxonomy" id="94328"/>
    <lineage>
        <taxon>Eukaryota</taxon>
        <taxon>Viridiplantae</taxon>
        <taxon>Streptophyta</taxon>
        <taxon>Embryophyta</taxon>
        <taxon>Tracheophyta</taxon>
        <taxon>Spermatophyta</taxon>
        <taxon>Magnoliopsida</taxon>
        <taxon>Liliopsida</taxon>
        <taxon>Zingiberales</taxon>
        <taxon>Zingiberaceae</taxon>
        <taxon>Zingiber</taxon>
    </lineage>
</organism>
<keyword evidence="1" id="KW-0472">Membrane</keyword>
<dbReference type="Proteomes" id="UP000734854">
    <property type="component" value="Unassembled WGS sequence"/>
</dbReference>
<sequence>MTPMLGCSPEVGAVQFPRFSVGGSVGDMHLHLHQDAVPRHPRAKDRVMTKMLQICIICRGFFTMILTFGRFRGFFWKAARIGERLSPWVSLGCFAMGVSIIIF</sequence>
<keyword evidence="1" id="KW-0812">Transmembrane</keyword>
<keyword evidence="3" id="KW-1185">Reference proteome</keyword>
<dbReference type="AlphaFoldDB" id="A0A8J5KXE0"/>
<reference evidence="2 3" key="1">
    <citation type="submission" date="2020-08" db="EMBL/GenBank/DDBJ databases">
        <title>Plant Genome Project.</title>
        <authorList>
            <person name="Zhang R.-G."/>
        </authorList>
    </citation>
    <scope>NUCLEOTIDE SEQUENCE [LARGE SCALE GENOMIC DNA]</scope>
    <source>
        <tissue evidence="2">Rhizome</tissue>
    </source>
</reference>
<evidence type="ECO:0000256" key="1">
    <source>
        <dbReference type="SAM" id="Phobius"/>
    </source>
</evidence>
<feature type="transmembrane region" description="Helical" evidence="1">
    <location>
        <begin position="85"/>
        <end position="102"/>
    </location>
</feature>
<name>A0A8J5KXE0_ZINOF</name>
<protein>
    <submittedName>
        <fullName evidence="2">Uncharacterized protein</fullName>
    </submittedName>
</protein>